<accession>A0AAW1MYC5</accession>
<dbReference type="SUPFAM" id="SSF161111">
    <property type="entry name" value="Cation efflux protein transmembrane domain-like"/>
    <property type="match status" value="1"/>
</dbReference>
<evidence type="ECO:0000313" key="12">
    <source>
        <dbReference type="Proteomes" id="UP001458880"/>
    </source>
</evidence>
<dbReference type="InterPro" id="IPR002524">
    <property type="entry name" value="Cation_efflux"/>
</dbReference>
<feature type="transmembrane region" description="Helical" evidence="8">
    <location>
        <begin position="136"/>
        <end position="156"/>
    </location>
</feature>
<dbReference type="PANTHER" id="PTHR45820:SF9">
    <property type="entry name" value="FI23527P1"/>
    <property type="match status" value="1"/>
</dbReference>
<dbReference type="EMBL" id="JASPKY010000018">
    <property type="protein sequence ID" value="KAK9752711.1"/>
    <property type="molecule type" value="Genomic_DNA"/>
</dbReference>
<dbReference type="Proteomes" id="UP001458880">
    <property type="component" value="Unassembled WGS sequence"/>
</dbReference>
<dbReference type="GO" id="GO:0010312">
    <property type="term" value="P:detoxification of zinc ion"/>
    <property type="evidence" value="ECO:0007669"/>
    <property type="project" value="TreeGrafter"/>
</dbReference>
<evidence type="ECO:0000256" key="3">
    <source>
        <dbReference type="ARBA" id="ARBA00022448"/>
    </source>
</evidence>
<evidence type="ECO:0000313" key="11">
    <source>
        <dbReference type="EMBL" id="KAK9752711.1"/>
    </source>
</evidence>
<dbReference type="GO" id="GO:0005385">
    <property type="term" value="F:zinc ion transmembrane transporter activity"/>
    <property type="evidence" value="ECO:0007669"/>
    <property type="project" value="TreeGrafter"/>
</dbReference>
<gene>
    <name evidence="11" type="ORF">QE152_g3942</name>
</gene>
<feature type="domain" description="Cation efflux protein cytoplasmic" evidence="10">
    <location>
        <begin position="321"/>
        <end position="386"/>
    </location>
</feature>
<dbReference type="NCBIfam" id="TIGR01297">
    <property type="entry name" value="CDF"/>
    <property type="match status" value="1"/>
</dbReference>
<keyword evidence="3" id="KW-0813">Transport</keyword>
<proteinExistence type="inferred from homology"/>
<evidence type="ECO:0000256" key="5">
    <source>
        <dbReference type="ARBA" id="ARBA00022833"/>
    </source>
</evidence>
<dbReference type="InterPro" id="IPR027469">
    <property type="entry name" value="Cation_efflux_TMD_sf"/>
</dbReference>
<dbReference type="InterPro" id="IPR027470">
    <property type="entry name" value="Cation_efflux_CTD"/>
</dbReference>
<protein>
    <submittedName>
        <fullName evidence="11">Cation efflux family</fullName>
    </submittedName>
</protein>
<comment type="caution">
    <text evidence="11">The sequence shown here is derived from an EMBL/GenBank/DDBJ whole genome shotgun (WGS) entry which is preliminary data.</text>
</comment>
<evidence type="ECO:0000256" key="7">
    <source>
        <dbReference type="ARBA" id="ARBA00023136"/>
    </source>
</evidence>
<dbReference type="InterPro" id="IPR036837">
    <property type="entry name" value="Cation_efflux_CTD_sf"/>
</dbReference>
<dbReference type="Pfam" id="PF16916">
    <property type="entry name" value="ZT_dimer"/>
    <property type="match status" value="1"/>
</dbReference>
<feature type="transmembrane region" description="Helical" evidence="8">
    <location>
        <begin position="280"/>
        <end position="301"/>
    </location>
</feature>
<feature type="transmembrane region" description="Helical" evidence="8">
    <location>
        <begin position="176"/>
        <end position="196"/>
    </location>
</feature>
<evidence type="ECO:0000256" key="2">
    <source>
        <dbReference type="ARBA" id="ARBA00008873"/>
    </source>
</evidence>
<evidence type="ECO:0000256" key="6">
    <source>
        <dbReference type="ARBA" id="ARBA00022989"/>
    </source>
</evidence>
<dbReference type="InterPro" id="IPR058533">
    <property type="entry name" value="Cation_efflux_TM"/>
</dbReference>
<comment type="similarity">
    <text evidence="2">Belongs to the cation diffusion facilitator (CDF) transporter (TC 2.A.4) family. SLC30A subfamily.</text>
</comment>
<dbReference type="GO" id="GO:0016020">
    <property type="term" value="C:membrane"/>
    <property type="evidence" value="ECO:0007669"/>
    <property type="project" value="UniProtKB-SubCell"/>
</dbReference>
<evidence type="ECO:0000259" key="9">
    <source>
        <dbReference type="Pfam" id="PF01545"/>
    </source>
</evidence>
<dbReference type="SUPFAM" id="SSF160240">
    <property type="entry name" value="Cation efflux protein cytoplasmic domain-like"/>
    <property type="match status" value="1"/>
</dbReference>
<evidence type="ECO:0000256" key="1">
    <source>
        <dbReference type="ARBA" id="ARBA00004141"/>
    </source>
</evidence>
<keyword evidence="5" id="KW-0862">Zinc</keyword>
<dbReference type="Gene3D" id="1.20.1510.10">
    <property type="entry name" value="Cation efflux protein transmembrane domain"/>
    <property type="match status" value="1"/>
</dbReference>
<dbReference type="PANTHER" id="PTHR45820">
    <property type="entry name" value="FI23527P1"/>
    <property type="match status" value="1"/>
</dbReference>
<name>A0AAW1MYC5_POPJA</name>
<comment type="subcellular location">
    <subcellularLocation>
        <location evidence="1">Membrane</location>
        <topology evidence="1">Multi-pass membrane protein</topology>
    </subcellularLocation>
</comment>
<dbReference type="AlphaFoldDB" id="A0AAW1MYC5"/>
<evidence type="ECO:0000256" key="8">
    <source>
        <dbReference type="SAM" id="Phobius"/>
    </source>
</evidence>
<keyword evidence="7 8" id="KW-0472">Membrane</keyword>
<keyword evidence="4 8" id="KW-0812">Transmembrane</keyword>
<keyword evidence="6 8" id="KW-1133">Transmembrane helix</keyword>
<evidence type="ECO:0000256" key="4">
    <source>
        <dbReference type="ARBA" id="ARBA00022692"/>
    </source>
</evidence>
<dbReference type="Pfam" id="PF01545">
    <property type="entry name" value="Cation_efflux"/>
    <property type="match status" value="1"/>
</dbReference>
<sequence length="505" mass="56730">MNRIISSPYVTIENLVTFENMYTGTGAKMNRIISSPYVTMENLLSIHIRKDGYERVDSYQTLCNIIALTGCLITLKHGRGTVQSQQTSPSDNSKESECKESECSAEGLAISLEKHKSLTAATQESKLKNTFGWARIDVMTMLVCCVFLASLVFSLLVEALQTLIHIDHNDEMHQPILVFATGWLGLVLNGICYILIGGFTFHQGSFLYVTESGDVVLDKVVTDDSIRKGERRLSRTRTVPTPKYRQRQGCWEILRDCLGCIFVIFCSVCVYFTEKDVAKFIDPVLAITSASILLILSYPYMKESCLILLQTIPASINIVSLKEELLEHFPDIVNVHDLHVWQLTASKVISTVHITFQNPKMYAKIIDEIKQFFTDCGITQVTIQPEFGSKQPNKNSCLMKCQSEGCRPCECCPDVEEIKVVNILIRKSREVIFANEESFKVTTSSFQSEESLSNLATGDQVKVNEVQYIETCEEEKTLEDPLPLLGSTAAEVTKVEESRLIEKES</sequence>
<feature type="domain" description="Cation efflux protein transmembrane" evidence="9">
    <location>
        <begin position="121"/>
        <end position="309"/>
    </location>
</feature>
<reference evidence="11 12" key="1">
    <citation type="journal article" date="2024" name="BMC Genomics">
        <title>De novo assembly and annotation of Popillia japonica's genome with initial clues to its potential as an invasive pest.</title>
        <authorList>
            <person name="Cucini C."/>
            <person name="Boschi S."/>
            <person name="Funari R."/>
            <person name="Cardaioli E."/>
            <person name="Iannotti N."/>
            <person name="Marturano G."/>
            <person name="Paoli F."/>
            <person name="Bruttini M."/>
            <person name="Carapelli A."/>
            <person name="Frati F."/>
            <person name="Nardi F."/>
        </authorList>
    </citation>
    <scope>NUCLEOTIDE SEQUENCE [LARGE SCALE GENOMIC DNA]</scope>
    <source>
        <strain evidence="11">DMR45628</strain>
    </source>
</reference>
<keyword evidence="12" id="KW-1185">Reference proteome</keyword>
<organism evidence="11 12">
    <name type="scientific">Popillia japonica</name>
    <name type="common">Japanese beetle</name>
    <dbReference type="NCBI Taxonomy" id="7064"/>
    <lineage>
        <taxon>Eukaryota</taxon>
        <taxon>Metazoa</taxon>
        <taxon>Ecdysozoa</taxon>
        <taxon>Arthropoda</taxon>
        <taxon>Hexapoda</taxon>
        <taxon>Insecta</taxon>
        <taxon>Pterygota</taxon>
        <taxon>Neoptera</taxon>
        <taxon>Endopterygota</taxon>
        <taxon>Coleoptera</taxon>
        <taxon>Polyphaga</taxon>
        <taxon>Scarabaeiformia</taxon>
        <taxon>Scarabaeidae</taxon>
        <taxon>Rutelinae</taxon>
        <taxon>Popillia</taxon>
    </lineage>
</organism>
<evidence type="ECO:0000259" key="10">
    <source>
        <dbReference type="Pfam" id="PF16916"/>
    </source>
</evidence>
<feature type="transmembrane region" description="Helical" evidence="8">
    <location>
        <begin position="253"/>
        <end position="274"/>
    </location>
</feature>
<dbReference type="GO" id="GO:0006882">
    <property type="term" value="P:intracellular zinc ion homeostasis"/>
    <property type="evidence" value="ECO:0007669"/>
    <property type="project" value="TreeGrafter"/>
</dbReference>